<keyword evidence="7 8" id="KW-0807">Transducer</keyword>
<dbReference type="GO" id="GO:0004930">
    <property type="term" value="F:G protein-coupled receptor activity"/>
    <property type="evidence" value="ECO:0007669"/>
    <property type="project" value="UniProtKB-KW"/>
</dbReference>
<keyword evidence="2 8" id="KW-0812">Transmembrane</keyword>
<name>A0A3M6TCP3_POCDA</name>
<gene>
    <name evidence="11" type="ORF">pdam_00017529</name>
</gene>
<comment type="caution">
    <text evidence="11">The sequence shown here is derived from an EMBL/GenBank/DDBJ whole genome shotgun (WGS) entry which is preliminary data.</text>
</comment>
<accession>A0A3M6TCP3</accession>
<keyword evidence="6 8" id="KW-0675">Receptor</keyword>
<feature type="transmembrane region" description="Helical" evidence="9">
    <location>
        <begin position="290"/>
        <end position="312"/>
    </location>
</feature>
<dbReference type="InterPro" id="IPR017452">
    <property type="entry name" value="GPCR_Rhodpsn_7TM"/>
</dbReference>
<dbReference type="PROSITE" id="PS50262">
    <property type="entry name" value="G_PROTEIN_RECEP_F1_2"/>
    <property type="match status" value="1"/>
</dbReference>
<evidence type="ECO:0000259" key="10">
    <source>
        <dbReference type="PROSITE" id="PS50262"/>
    </source>
</evidence>
<dbReference type="Gene3D" id="1.20.1070.10">
    <property type="entry name" value="Rhodopsin 7-helix transmembrane proteins"/>
    <property type="match status" value="1"/>
</dbReference>
<dbReference type="GO" id="GO:0005886">
    <property type="term" value="C:plasma membrane"/>
    <property type="evidence" value="ECO:0007669"/>
    <property type="project" value="TreeGrafter"/>
</dbReference>
<reference evidence="11 12" key="1">
    <citation type="journal article" date="2018" name="Sci. Rep.">
        <title>Comparative analysis of the Pocillopora damicornis genome highlights role of immune system in coral evolution.</title>
        <authorList>
            <person name="Cunning R."/>
            <person name="Bay R.A."/>
            <person name="Gillette P."/>
            <person name="Baker A.C."/>
            <person name="Traylor-Knowles N."/>
        </authorList>
    </citation>
    <scope>NUCLEOTIDE SEQUENCE [LARGE SCALE GENOMIC DNA]</scope>
    <source>
        <strain evidence="11">RSMAS</strain>
        <tissue evidence="11">Whole animal</tissue>
    </source>
</reference>
<evidence type="ECO:0000256" key="5">
    <source>
        <dbReference type="ARBA" id="ARBA00023136"/>
    </source>
</evidence>
<dbReference type="PANTHER" id="PTHR45695">
    <property type="entry name" value="LEUCOKININ RECEPTOR-RELATED"/>
    <property type="match status" value="1"/>
</dbReference>
<dbReference type="PROSITE" id="PS00237">
    <property type="entry name" value="G_PROTEIN_RECEP_F1_1"/>
    <property type="match status" value="1"/>
</dbReference>
<organism evidence="11 12">
    <name type="scientific">Pocillopora damicornis</name>
    <name type="common">Cauliflower coral</name>
    <name type="synonym">Millepora damicornis</name>
    <dbReference type="NCBI Taxonomy" id="46731"/>
    <lineage>
        <taxon>Eukaryota</taxon>
        <taxon>Metazoa</taxon>
        <taxon>Cnidaria</taxon>
        <taxon>Anthozoa</taxon>
        <taxon>Hexacorallia</taxon>
        <taxon>Scleractinia</taxon>
        <taxon>Astrocoeniina</taxon>
        <taxon>Pocilloporidae</taxon>
        <taxon>Pocillopora</taxon>
    </lineage>
</organism>
<comment type="similarity">
    <text evidence="8">Belongs to the G-protein coupled receptor 1 family.</text>
</comment>
<evidence type="ECO:0000256" key="8">
    <source>
        <dbReference type="RuleBase" id="RU000688"/>
    </source>
</evidence>
<dbReference type="InterPro" id="IPR000276">
    <property type="entry name" value="GPCR_Rhodpsn"/>
</dbReference>
<dbReference type="OrthoDB" id="5974605at2759"/>
<dbReference type="PANTHER" id="PTHR45695:SF9">
    <property type="entry name" value="LEUCOKININ RECEPTOR"/>
    <property type="match status" value="1"/>
</dbReference>
<evidence type="ECO:0000256" key="9">
    <source>
        <dbReference type="SAM" id="Phobius"/>
    </source>
</evidence>
<keyword evidence="4 8" id="KW-0297">G-protein coupled receptor</keyword>
<dbReference type="Proteomes" id="UP000275408">
    <property type="component" value="Unassembled WGS sequence"/>
</dbReference>
<evidence type="ECO:0000256" key="4">
    <source>
        <dbReference type="ARBA" id="ARBA00023040"/>
    </source>
</evidence>
<feature type="transmembrane region" description="Helical" evidence="9">
    <location>
        <begin position="108"/>
        <end position="126"/>
    </location>
</feature>
<dbReference type="Pfam" id="PF00001">
    <property type="entry name" value="7tm_1"/>
    <property type="match status" value="1"/>
</dbReference>
<evidence type="ECO:0000256" key="2">
    <source>
        <dbReference type="ARBA" id="ARBA00022692"/>
    </source>
</evidence>
<evidence type="ECO:0000256" key="1">
    <source>
        <dbReference type="ARBA" id="ARBA00004141"/>
    </source>
</evidence>
<feature type="domain" description="G-protein coupled receptors family 1 profile" evidence="10">
    <location>
        <begin position="42"/>
        <end position="309"/>
    </location>
</feature>
<protein>
    <recommendedName>
        <fullName evidence="10">G-protein coupled receptors family 1 profile domain-containing protein</fullName>
    </recommendedName>
</protein>
<keyword evidence="12" id="KW-1185">Reference proteome</keyword>
<sequence length="364" mass="41300">MSTNCLETNVTFPVYLLDKEPFGVTILRIGFQIALGFLGVIGNMTVCVVIIQKPKVLGPASQYLFSLAIADLCTLIFNLPIAILKEEDPFRWSLGRAFCLYIMPTTETFFGAAIFSIGLIGFERYVNIARKTARARRRLSYKKRCFILIGVWVSAFAFGSIPLYAFMEYDSCHKMCYLPWSMTEYMTYIMTLTVLWYVFPLAVVAFSYIKIAQLVSKRTTSLQGMPYGSTSMGNLHSSSIKTMLRQKRKTYRILTPLVILFAVCMLPLTLLRLVAIFWTEIAFQPYYTVLLTLMVVSTILNSAADPVIYCVVNREFRQQVKSIFGVTRLFQKLGRFISIRSLSLKGKGSFTVSVESQTSQTTRL</sequence>
<dbReference type="SUPFAM" id="SSF81321">
    <property type="entry name" value="Family A G protein-coupled receptor-like"/>
    <property type="match status" value="1"/>
</dbReference>
<evidence type="ECO:0000256" key="7">
    <source>
        <dbReference type="ARBA" id="ARBA00023224"/>
    </source>
</evidence>
<keyword evidence="3 9" id="KW-1133">Transmembrane helix</keyword>
<evidence type="ECO:0000256" key="3">
    <source>
        <dbReference type="ARBA" id="ARBA00022989"/>
    </source>
</evidence>
<comment type="subcellular location">
    <subcellularLocation>
        <location evidence="1">Membrane</location>
        <topology evidence="1">Multi-pass membrane protein</topology>
    </subcellularLocation>
</comment>
<feature type="transmembrane region" description="Helical" evidence="9">
    <location>
        <begin position="253"/>
        <end position="278"/>
    </location>
</feature>
<feature type="transmembrane region" description="Helical" evidence="9">
    <location>
        <begin position="185"/>
        <end position="209"/>
    </location>
</feature>
<feature type="transmembrane region" description="Helical" evidence="9">
    <location>
        <begin position="63"/>
        <end position="84"/>
    </location>
</feature>
<evidence type="ECO:0000313" key="12">
    <source>
        <dbReference type="Proteomes" id="UP000275408"/>
    </source>
</evidence>
<proteinExistence type="inferred from homology"/>
<evidence type="ECO:0000256" key="6">
    <source>
        <dbReference type="ARBA" id="ARBA00023170"/>
    </source>
</evidence>
<dbReference type="CDD" id="cd00637">
    <property type="entry name" value="7tm_classA_rhodopsin-like"/>
    <property type="match status" value="1"/>
</dbReference>
<dbReference type="PRINTS" id="PR00237">
    <property type="entry name" value="GPCRRHODOPSN"/>
</dbReference>
<dbReference type="AlphaFoldDB" id="A0A3M6TCP3"/>
<feature type="transmembrane region" description="Helical" evidence="9">
    <location>
        <begin position="29"/>
        <end position="51"/>
    </location>
</feature>
<feature type="transmembrane region" description="Helical" evidence="9">
    <location>
        <begin position="146"/>
        <end position="165"/>
    </location>
</feature>
<keyword evidence="5 9" id="KW-0472">Membrane</keyword>
<dbReference type="EMBL" id="RCHS01003878">
    <property type="protein sequence ID" value="RMX39069.1"/>
    <property type="molecule type" value="Genomic_DNA"/>
</dbReference>
<evidence type="ECO:0000313" key="11">
    <source>
        <dbReference type="EMBL" id="RMX39069.1"/>
    </source>
</evidence>
<dbReference type="STRING" id="46731.A0A3M6TCP3"/>